<sequence length="67" mass="6806">MSDNAFATVTTINDGAPVTARYSETTGMVVLTVGAVRVFLPVLDAATAADEITAALNAYTSTLLAVA</sequence>
<gene>
    <name evidence="1" type="ORF">DFR69_103434</name>
</gene>
<evidence type="ECO:0000313" key="1">
    <source>
        <dbReference type="EMBL" id="PWV77834.1"/>
    </source>
</evidence>
<accession>A0A317NU33</accession>
<dbReference type="RefSeq" id="WP_110037257.1">
    <property type="nucleotide sequence ID" value="NZ_QGTL01000003.1"/>
</dbReference>
<comment type="caution">
    <text evidence="1">The sequence shown here is derived from an EMBL/GenBank/DDBJ whole genome shotgun (WGS) entry which is preliminary data.</text>
</comment>
<dbReference type="Proteomes" id="UP000246410">
    <property type="component" value="Unassembled WGS sequence"/>
</dbReference>
<organism evidence="1 2">
    <name type="scientific">Nocardia neocaledoniensis</name>
    <dbReference type="NCBI Taxonomy" id="236511"/>
    <lineage>
        <taxon>Bacteria</taxon>
        <taxon>Bacillati</taxon>
        <taxon>Actinomycetota</taxon>
        <taxon>Actinomycetes</taxon>
        <taxon>Mycobacteriales</taxon>
        <taxon>Nocardiaceae</taxon>
        <taxon>Nocardia</taxon>
    </lineage>
</organism>
<dbReference type="AlphaFoldDB" id="A0A317NU33"/>
<proteinExistence type="predicted"/>
<evidence type="ECO:0000313" key="2">
    <source>
        <dbReference type="Proteomes" id="UP000246410"/>
    </source>
</evidence>
<dbReference type="EMBL" id="QGTL01000003">
    <property type="protein sequence ID" value="PWV77834.1"/>
    <property type="molecule type" value="Genomic_DNA"/>
</dbReference>
<keyword evidence="2" id="KW-1185">Reference proteome</keyword>
<reference evidence="1 2" key="1">
    <citation type="submission" date="2018-05" db="EMBL/GenBank/DDBJ databases">
        <title>Genomic Encyclopedia of Type Strains, Phase IV (KMG-IV): sequencing the most valuable type-strain genomes for metagenomic binning, comparative biology and taxonomic classification.</title>
        <authorList>
            <person name="Goeker M."/>
        </authorList>
    </citation>
    <scope>NUCLEOTIDE SEQUENCE [LARGE SCALE GENOMIC DNA]</scope>
    <source>
        <strain evidence="1 2">DSM 44717</strain>
    </source>
</reference>
<protein>
    <submittedName>
        <fullName evidence="1">Uncharacterized protein</fullName>
    </submittedName>
</protein>
<name>A0A317NU33_9NOCA</name>